<name>H2CLB0_9LEPT</name>
<dbReference type="EMBL" id="JH597773">
    <property type="protein sequence ID" value="EHQ08361.1"/>
    <property type="molecule type" value="Genomic_DNA"/>
</dbReference>
<organism evidence="2 3">
    <name type="scientific">Leptonema illini DSM 21528</name>
    <dbReference type="NCBI Taxonomy" id="929563"/>
    <lineage>
        <taxon>Bacteria</taxon>
        <taxon>Pseudomonadati</taxon>
        <taxon>Spirochaetota</taxon>
        <taxon>Spirochaetia</taxon>
        <taxon>Leptospirales</taxon>
        <taxon>Leptospiraceae</taxon>
        <taxon>Leptonema</taxon>
    </lineage>
</organism>
<protein>
    <submittedName>
        <fullName evidence="2">Uncharacterized protein</fullName>
    </submittedName>
</protein>
<accession>H2CLB0</accession>
<proteinExistence type="predicted"/>
<keyword evidence="3" id="KW-1185">Reference proteome</keyword>
<gene>
    <name evidence="2" type="ORF">Lepil_3706</name>
</gene>
<reference evidence="2 3" key="1">
    <citation type="submission" date="2011-10" db="EMBL/GenBank/DDBJ databases">
        <title>The Improved High-Quality Draft genome of Leptonema illini DSM 21528.</title>
        <authorList>
            <consortium name="US DOE Joint Genome Institute (JGI-PGF)"/>
            <person name="Lucas S."/>
            <person name="Copeland A."/>
            <person name="Lapidus A."/>
            <person name="Glavina del Rio T."/>
            <person name="Dalin E."/>
            <person name="Tice H."/>
            <person name="Bruce D."/>
            <person name="Goodwin L."/>
            <person name="Pitluck S."/>
            <person name="Peters L."/>
            <person name="Mikhailova N."/>
            <person name="Held B."/>
            <person name="Kyrpides N."/>
            <person name="Mavromatis K."/>
            <person name="Ivanova N."/>
            <person name="Markowitz V."/>
            <person name="Cheng J.-F."/>
            <person name="Hugenholtz P."/>
            <person name="Woyke T."/>
            <person name="Wu D."/>
            <person name="Gronow S."/>
            <person name="Wellnitz S."/>
            <person name="Brambilla E.-M."/>
            <person name="Klenk H.-P."/>
            <person name="Eisen J.A."/>
        </authorList>
    </citation>
    <scope>NUCLEOTIDE SEQUENCE [LARGE SCALE GENOMIC DNA]</scope>
    <source>
        <strain evidence="2 3">DSM 21528</strain>
    </source>
</reference>
<dbReference type="HOGENOM" id="CLU_1633368_0_0_12"/>
<evidence type="ECO:0000313" key="3">
    <source>
        <dbReference type="Proteomes" id="UP000005737"/>
    </source>
</evidence>
<evidence type="ECO:0000313" key="2">
    <source>
        <dbReference type="EMBL" id="EHQ08361.1"/>
    </source>
</evidence>
<feature type="region of interest" description="Disordered" evidence="1">
    <location>
        <begin position="143"/>
        <end position="162"/>
    </location>
</feature>
<feature type="compositionally biased region" description="Basic and acidic residues" evidence="1">
    <location>
        <begin position="143"/>
        <end position="155"/>
    </location>
</feature>
<dbReference type="AlphaFoldDB" id="H2CLB0"/>
<evidence type="ECO:0000256" key="1">
    <source>
        <dbReference type="SAM" id="MobiDB-lite"/>
    </source>
</evidence>
<dbReference type="Proteomes" id="UP000005737">
    <property type="component" value="Unassembled WGS sequence"/>
</dbReference>
<sequence>MQQVESPVMQGIEARSFDLRAMAEAIVPIAEGDASLQNEIVANFKQIYADLDAVSQKKILLFFKALRVLSFLRSFRDWRGMNAGERHRFFASIESFPVGLIRAGFFGLRSLILLSYYSTQTAWQRIGYEGPLVNRSIYSGHADHTRQADRTDHTGHAKAGGL</sequence>
<dbReference type="STRING" id="183.GCA_002009735_02665"/>